<evidence type="ECO:0000313" key="2">
    <source>
        <dbReference type="Proteomes" id="UP000243217"/>
    </source>
</evidence>
<dbReference type="AlphaFoldDB" id="A0A1W0A1E1"/>
<evidence type="ECO:0000313" key="1">
    <source>
        <dbReference type="EMBL" id="OQS04019.1"/>
    </source>
</evidence>
<protein>
    <submittedName>
        <fullName evidence="1">Uncharacterized protein</fullName>
    </submittedName>
</protein>
<organism evidence="1 2">
    <name type="scientific">Thraustotheca clavata</name>
    <dbReference type="NCBI Taxonomy" id="74557"/>
    <lineage>
        <taxon>Eukaryota</taxon>
        <taxon>Sar</taxon>
        <taxon>Stramenopiles</taxon>
        <taxon>Oomycota</taxon>
        <taxon>Saprolegniomycetes</taxon>
        <taxon>Saprolegniales</taxon>
        <taxon>Achlyaceae</taxon>
        <taxon>Thraustotheca</taxon>
    </lineage>
</organism>
<gene>
    <name evidence="1" type="ORF">THRCLA_03700</name>
</gene>
<name>A0A1W0A1E1_9STRA</name>
<dbReference type="Pfam" id="PF10199">
    <property type="entry name" value="Adaptin_binding"/>
    <property type="match status" value="1"/>
</dbReference>
<dbReference type="OrthoDB" id="1741717at2759"/>
<sequence length="255" mass="28037">MSRVLVLGDKHVGKKYVVEALVGATGGKVSWRNDGEMAATTLRTKYYSALIEFHVPSSSVLDDLSPYEGVLMVWDAGRKTSWSTVEAAMEAIARQEHGLEVMLAVANRVTPGTVLDNMQDLCLEHGVEHVAIDEGRVDEPAAVGTGETKGIERIVEALQCTMWCSMEMASGHEKPAQEPVVNAASESNVNVPTQEIPGHHQDEDFEALLNEVLSIREDVNQNRMTDDERRARAAEMAMKLWSLLGEEDESSDEET</sequence>
<dbReference type="PANTHER" id="PTHR14659:SF1">
    <property type="entry name" value="ALPHA- AND GAMMA-ADAPTIN-BINDING PROTEIN P34"/>
    <property type="match status" value="1"/>
</dbReference>
<accession>A0A1W0A1E1</accession>
<dbReference type="Proteomes" id="UP000243217">
    <property type="component" value="Unassembled WGS sequence"/>
</dbReference>
<reference evidence="1 2" key="1">
    <citation type="journal article" date="2014" name="Genome Biol. Evol.">
        <title>The secreted proteins of Achlya hypogyna and Thraustotheca clavata identify the ancestral oomycete secretome and reveal gene acquisitions by horizontal gene transfer.</title>
        <authorList>
            <person name="Misner I."/>
            <person name="Blouin N."/>
            <person name="Leonard G."/>
            <person name="Richards T.A."/>
            <person name="Lane C.E."/>
        </authorList>
    </citation>
    <scope>NUCLEOTIDE SEQUENCE [LARGE SCALE GENOMIC DNA]</scope>
    <source>
        <strain evidence="1 2">ATCC 34112</strain>
    </source>
</reference>
<dbReference type="Gene3D" id="3.40.50.11960">
    <property type="match status" value="1"/>
</dbReference>
<dbReference type="PANTHER" id="PTHR14659">
    <property type="entry name" value="ALPHA- AND GAMMA-ADAPTIN-BINDING PROTEIN P34"/>
    <property type="match status" value="1"/>
</dbReference>
<proteinExistence type="predicted"/>
<comment type="caution">
    <text evidence="1">The sequence shown here is derived from an EMBL/GenBank/DDBJ whole genome shotgun (WGS) entry which is preliminary data.</text>
</comment>
<dbReference type="STRING" id="74557.A0A1W0A1E1"/>
<dbReference type="EMBL" id="JNBS01000694">
    <property type="protein sequence ID" value="OQS04019.1"/>
    <property type="molecule type" value="Genomic_DNA"/>
</dbReference>
<keyword evidence="2" id="KW-1185">Reference proteome</keyword>
<dbReference type="InterPro" id="IPR019341">
    <property type="entry name" value="Alpha/Gamma-adaptin-bd_p34"/>
</dbReference>